<evidence type="ECO:0000256" key="7">
    <source>
        <dbReference type="ARBA" id="ARBA00023015"/>
    </source>
</evidence>
<dbReference type="EMBL" id="SZYD01000015">
    <property type="protein sequence ID" value="KAD3640970.1"/>
    <property type="molecule type" value="Genomic_DNA"/>
</dbReference>
<keyword evidence="8" id="KW-0804">Transcription</keyword>
<dbReference type="InterPro" id="IPR031162">
    <property type="entry name" value="CBP_P300_HAT"/>
</dbReference>
<evidence type="ECO:0000256" key="11">
    <source>
        <dbReference type="SAM" id="MobiDB-lite"/>
    </source>
</evidence>
<proteinExistence type="predicted"/>
<evidence type="ECO:0000256" key="9">
    <source>
        <dbReference type="ARBA" id="ARBA00023242"/>
    </source>
</evidence>
<comment type="caution">
    <text evidence="14">The sequence shown here is derived from an EMBL/GenBank/DDBJ whole genome shotgun (WGS) entry which is preliminary data.</text>
</comment>
<comment type="subcellular location">
    <subcellularLocation>
        <location evidence="1">Nucleus</location>
    </subcellularLocation>
</comment>
<evidence type="ECO:0000256" key="1">
    <source>
        <dbReference type="ARBA" id="ARBA00004123"/>
    </source>
</evidence>
<gene>
    <name evidence="14" type="ORF">E3N88_30193</name>
</gene>
<evidence type="ECO:0000256" key="5">
    <source>
        <dbReference type="ARBA" id="ARBA00022771"/>
    </source>
</evidence>
<feature type="region of interest" description="Disordered" evidence="11">
    <location>
        <begin position="801"/>
        <end position="821"/>
    </location>
</feature>
<evidence type="ECO:0000256" key="3">
    <source>
        <dbReference type="ARBA" id="ARBA00022679"/>
    </source>
</evidence>
<dbReference type="GO" id="GO:0005634">
    <property type="term" value="C:nucleus"/>
    <property type="evidence" value="ECO:0007669"/>
    <property type="project" value="UniProtKB-SubCell"/>
</dbReference>
<dbReference type="Pfam" id="PF08214">
    <property type="entry name" value="HAT_KAT11"/>
    <property type="match status" value="1"/>
</dbReference>
<feature type="region of interest" description="Disordered" evidence="11">
    <location>
        <begin position="1"/>
        <end position="28"/>
    </location>
</feature>
<sequence length="842" mass="97510">MVIQSGHKRITSSNREMERDSSAYNWHDPGSSVQVDQTFIDNFAQNHLNKTEEINHLNTWFPTSIESSKQAMWDVNHHNLMGQSQISTVEEQIPCNIYNYTDHIPSYGTFVQPWGQILDPQQLNQWNDHQFPLLLDDQIQAESCEPVQNQACAAEETLSDQCYNFFMVSEEQSYESWVDSCFLREFLTSNYLPVDLPPLEQGYDNSEEIFGHEVIIIKEDVMQPMTQRDTSENIPFLVNPNICQLCFMDKLLLNPAPKYCSSCDLRIKQNAEYYRLTNENSTQEYSFCMPCFKGSRGGTISSKGDFISKSNLHKTKNDDEREDSWVQCDRCKNWQHRICGLYNNETDSEGKAEYICPKCCLKEIENGTRVTLPKTVVGAQHLPTTNLSDHIEQRLRMRLKQEREETAQFHGIELKKVPEAKGLVVRVAMSVDKELEVRKQFRDIFYGQDYPEKTTYRSKLILLFQRTGGVDVCLFGMFVQEFGSDCEGPNKRSVYVSHIDSVKYFEPERKTASGESLRTFVYHEILIGYLEYCKKRGFATCYVWACPPKDEDYIFYCHPKTQKTPQKDELRQWYKSLLKKAAEDGIVVDQTNLYNQFFDPEIYGNAKISAARLPYFDGDYWSEAAESISKKIDEEERLGGLLNRLPSKRKLMAMGHDKLTRDALVMQRLGKAILPSKENFMIIRLQHICTSCHEVILSGSRWSCKQCNKIQSCSRCYRGKRHKCHPAKTTPLTKEKMDDAPLDTKDNDEVLVNNFLTSRNDFLNKCQISEYQFHTLSHAKYSSMMILYHLINNLVDQPKGDTCHTHNSTHPSTSKPKTEQPQNQYMLDFKPGSTSCLAMWSY</sequence>
<evidence type="ECO:0000259" key="13">
    <source>
        <dbReference type="PROSITE" id="PS51727"/>
    </source>
</evidence>
<feature type="compositionally biased region" description="Basic residues" evidence="11">
    <location>
        <begin position="1"/>
        <end position="10"/>
    </location>
</feature>
<dbReference type="OrthoDB" id="899at2759"/>
<keyword evidence="5 10" id="KW-0863">Zinc-finger</keyword>
<feature type="domain" description="CBP/p300-type HAT" evidence="13">
    <location>
        <begin position="376"/>
        <end position="795"/>
    </location>
</feature>
<evidence type="ECO:0000259" key="12">
    <source>
        <dbReference type="PROSITE" id="PS50016"/>
    </source>
</evidence>
<keyword evidence="4" id="KW-0479">Metal-binding</keyword>
<dbReference type="GO" id="GO:0004402">
    <property type="term" value="F:histone acetyltransferase activity"/>
    <property type="evidence" value="ECO:0007669"/>
    <property type="project" value="InterPro"/>
</dbReference>
<evidence type="ECO:0000256" key="2">
    <source>
        <dbReference type="ARBA" id="ARBA00013184"/>
    </source>
</evidence>
<reference evidence="14 15" key="1">
    <citation type="submission" date="2019-05" db="EMBL/GenBank/DDBJ databases">
        <title>Mikania micrantha, genome provides insights into the molecular mechanism of rapid growth.</title>
        <authorList>
            <person name="Liu B."/>
        </authorList>
    </citation>
    <scope>NUCLEOTIDE SEQUENCE [LARGE SCALE GENOMIC DNA]</scope>
    <source>
        <strain evidence="14">NLD-2019</strain>
        <tissue evidence="14">Leaf</tissue>
    </source>
</reference>
<dbReference type="InterPro" id="IPR001965">
    <property type="entry name" value="Znf_PHD"/>
</dbReference>
<feature type="compositionally biased region" description="Polar residues" evidence="11">
    <location>
        <begin position="805"/>
        <end position="821"/>
    </location>
</feature>
<dbReference type="EC" id="2.3.1.48" evidence="2"/>
<dbReference type="Gene3D" id="3.30.60.90">
    <property type="match status" value="1"/>
</dbReference>
<keyword evidence="3" id="KW-0808">Transferase</keyword>
<evidence type="ECO:0000256" key="10">
    <source>
        <dbReference type="PROSITE-ProRule" id="PRU00146"/>
    </source>
</evidence>
<dbReference type="SUPFAM" id="SSF57903">
    <property type="entry name" value="FYVE/PHD zinc finger"/>
    <property type="match status" value="1"/>
</dbReference>
<dbReference type="SMART" id="SM01250">
    <property type="entry name" value="KAT11"/>
    <property type="match status" value="1"/>
</dbReference>
<protein>
    <recommendedName>
        <fullName evidence="2">histone acetyltransferase</fullName>
        <ecNumber evidence="2">2.3.1.48</ecNumber>
    </recommendedName>
</protein>
<dbReference type="GO" id="GO:0045944">
    <property type="term" value="P:positive regulation of transcription by RNA polymerase II"/>
    <property type="evidence" value="ECO:0007669"/>
    <property type="project" value="TreeGrafter"/>
</dbReference>
<evidence type="ECO:0000313" key="14">
    <source>
        <dbReference type="EMBL" id="KAD3640970.1"/>
    </source>
</evidence>
<dbReference type="GO" id="GO:0003713">
    <property type="term" value="F:transcription coactivator activity"/>
    <property type="evidence" value="ECO:0007669"/>
    <property type="project" value="TreeGrafter"/>
</dbReference>
<keyword evidence="15" id="KW-1185">Reference proteome</keyword>
<evidence type="ECO:0000256" key="8">
    <source>
        <dbReference type="ARBA" id="ARBA00023163"/>
    </source>
</evidence>
<dbReference type="Pfam" id="PF00628">
    <property type="entry name" value="PHD"/>
    <property type="match status" value="1"/>
</dbReference>
<dbReference type="InterPro" id="IPR011011">
    <property type="entry name" value="Znf_FYVE_PHD"/>
</dbReference>
<dbReference type="SUPFAM" id="SSF57850">
    <property type="entry name" value="RING/U-box"/>
    <property type="match status" value="1"/>
</dbReference>
<evidence type="ECO:0000256" key="4">
    <source>
        <dbReference type="ARBA" id="ARBA00022723"/>
    </source>
</evidence>
<dbReference type="PANTHER" id="PTHR13808">
    <property type="entry name" value="CBP/P300-RELATED"/>
    <property type="match status" value="1"/>
</dbReference>
<organism evidence="14 15">
    <name type="scientific">Mikania micrantha</name>
    <name type="common">bitter vine</name>
    <dbReference type="NCBI Taxonomy" id="192012"/>
    <lineage>
        <taxon>Eukaryota</taxon>
        <taxon>Viridiplantae</taxon>
        <taxon>Streptophyta</taxon>
        <taxon>Embryophyta</taxon>
        <taxon>Tracheophyta</taxon>
        <taxon>Spermatophyta</taxon>
        <taxon>Magnoliopsida</taxon>
        <taxon>eudicotyledons</taxon>
        <taxon>Gunneridae</taxon>
        <taxon>Pentapetalae</taxon>
        <taxon>asterids</taxon>
        <taxon>campanulids</taxon>
        <taxon>Asterales</taxon>
        <taxon>Asteraceae</taxon>
        <taxon>Asteroideae</taxon>
        <taxon>Heliantheae alliance</taxon>
        <taxon>Eupatorieae</taxon>
        <taxon>Mikania</taxon>
    </lineage>
</organism>
<dbReference type="PROSITE" id="PS50016">
    <property type="entry name" value="ZF_PHD_2"/>
    <property type="match status" value="1"/>
</dbReference>
<dbReference type="GO" id="GO:0031490">
    <property type="term" value="F:chromatin DNA binding"/>
    <property type="evidence" value="ECO:0007669"/>
    <property type="project" value="TreeGrafter"/>
</dbReference>
<dbReference type="InterPro" id="IPR019787">
    <property type="entry name" value="Znf_PHD-finger"/>
</dbReference>
<feature type="domain" description="PHD-type" evidence="12">
    <location>
        <begin position="285"/>
        <end position="362"/>
    </location>
</feature>
<dbReference type="InterPro" id="IPR043145">
    <property type="entry name" value="Znf_ZZ_sf"/>
</dbReference>
<keyword evidence="7" id="KW-0805">Transcription regulation</keyword>
<dbReference type="PROSITE" id="PS01359">
    <property type="entry name" value="ZF_PHD_1"/>
    <property type="match status" value="1"/>
</dbReference>
<dbReference type="InterPro" id="IPR019786">
    <property type="entry name" value="Zinc_finger_PHD-type_CS"/>
</dbReference>
<name>A0A5N6ML40_9ASTR</name>
<dbReference type="GO" id="GO:0000123">
    <property type="term" value="C:histone acetyltransferase complex"/>
    <property type="evidence" value="ECO:0007669"/>
    <property type="project" value="TreeGrafter"/>
</dbReference>
<keyword evidence="9" id="KW-0539">Nucleus</keyword>
<keyword evidence="6" id="KW-0862">Zinc</keyword>
<dbReference type="InterPro" id="IPR013083">
    <property type="entry name" value="Znf_RING/FYVE/PHD"/>
</dbReference>
<dbReference type="AlphaFoldDB" id="A0A5N6ML40"/>
<dbReference type="Gene3D" id="3.30.40.10">
    <property type="entry name" value="Zinc/RING finger domain, C3HC4 (zinc finger)"/>
    <property type="match status" value="1"/>
</dbReference>
<evidence type="ECO:0000313" key="15">
    <source>
        <dbReference type="Proteomes" id="UP000326396"/>
    </source>
</evidence>
<dbReference type="GO" id="GO:0005667">
    <property type="term" value="C:transcription regulator complex"/>
    <property type="evidence" value="ECO:0007669"/>
    <property type="project" value="TreeGrafter"/>
</dbReference>
<accession>A0A5N6ML40</accession>
<dbReference type="PROSITE" id="PS51727">
    <property type="entry name" value="CBP_P300_HAT"/>
    <property type="match status" value="1"/>
</dbReference>
<dbReference type="SMART" id="SM00249">
    <property type="entry name" value="PHD"/>
    <property type="match status" value="1"/>
</dbReference>
<dbReference type="GO" id="GO:0008270">
    <property type="term" value="F:zinc ion binding"/>
    <property type="evidence" value="ECO:0007669"/>
    <property type="project" value="UniProtKB-KW"/>
</dbReference>
<dbReference type="Proteomes" id="UP000326396">
    <property type="component" value="Linkage Group LG5"/>
</dbReference>
<evidence type="ECO:0000256" key="6">
    <source>
        <dbReference type="ARBA" id="ARBA00022833"/>
    </source>
</evidence>
<dbReference type="PANTHER" id="PTHR13808:SF60">
    <property type="entry name" value="HISTONE ACETYLTRANSFERASE"/>
    <property type="match status" value="1"/>
</dbReference>
<dbReference type="InterPro" id="IPR013178">
    <property type="entry name" value="Histone_AcTrfase_Rtt109/CBP"/>
</dbReference>